<comment type="caution">
    <text evidence="1">The sequence shown here is derived from an EMBL/GenBank/DDBJ whole genome shotgun (WGS) entry which is preliminary data.</text>
</comment>
<accession>A0A9Q3C7N8</accession>
<organism evidence="1 2">
    <name type="scientific">Austropuccinia psidii MF-1</name>
    <dbReference type="NCBI Taxonomy" id="1389203"/>
    <lineage>
        <taxon>Eukaryota</taxon>
        <taxon>Fungi</taxon>
        <taxon>Dikarya</taxon>
        <taxon>Basidiomycota</taxon>
        <taxon>Pucciniomycotina</taxon>
        <taxon>Pucciniomycetes</taxon>
        <taxon>Pucciniales</taxon>
        <taxon>Sphaerophragmiaceae</taxon>
        <taxon>Austropuccinia</taxon>
    </lineage>
</organism>
<dbReference type="EMBL" id="AVOT02005022">
    <property type="protein sequence ID" value="MBW0478018.1"/>
    <property type="molecule type" value="Genomic_DNA"/>
</dbReference>
<evidence type="ECO:0000313" key="1">
    <source>
        <dbReference type="EMBL" id="MBW0478018.1"/>
    </source>
</evidence>
<gene>
    <name evidence="1" type="ORF">O181_017733</name>
</gene>
<name>A0A9Q3C7N8_9BASI</name>
<reference evidence="1" key="1">
    <citation type="submission" date="2021-03" db="EMBL/GenBank/DDBJ databases">
        <title>Draft genome sequence of rust myrtle Austropuccinia psidii MF-1, a brazilian biotype.</title>
        <authorList>
            <person name="Quecine M.C."/>
            <person name="Pachon D.M.R."/>
            <person name="Bonatelli M.L."/>
            <person name="Correr F.H."/>
            <person name="Franceschini L.M."/>
            <person name="Leite T.F."/>
            <person name="Margarido G.R.A."/>
            <person name="Almeida C.A."/>
            <person name="Ferrarezi J.A."/>
            <person name="Labate C.A."/>
        </authorList>
    </citation>
    <scope>NUCLEOTIDE SEQUENCE</scope>
    <source>
        <strain evidence="1">MF-1</strain>
    </source>
</reference>
<protein>
    <submittedName>
        <fullName evidence="1">Uncharacterized protein</fullName>
    </submittedName>
</protein>
<keyword evidence="2" id="KW-1185">Reference proteome</keyword>
<proteinExistence type="predicted"/>
<sequence length="116" mass="13225">MQKPLLGKPPDNSNSSLCLYRCLTIQTTPYAWEASQQLPHFLILVQAPKASHTTPYASAGYQKFKQFLTPVQASKNAHANPYAFTGSQDLTHTSLRFYRFPKIQTITYPWEASRKF</sequence>
<dbReference type="Proteomes" id="UP000765509">
    <property type="component" value="Unassembled WGS sequence"/>
</dbReference>
<dbReference type="AlphaFoldDB" id="A0A9Q3C7N8"/>
<evidence type="ECO:0000313" key="2">
    <source>
        <dbReference type="Proteomes" id="UP000765509"/>
    </source>
</evidence>